<dbReference type="Gene3D" id="3.60.15.10">
    <property type="entry name" value="Ribonuclease Z/Hydroxyacylglutathione hydrolase-like"/>
    <property type="match status" value="1"/>
</dbReference>
<dbReference type="Proteomes" id="UP000826661">
    <property type="component" value="Chromosome VI"/>
</dbReference>
<dbReference type="AlphaFoldDB" id="A0A8G0LPV4"/>
<proteinExistence type="predicted"/>
<feature type="domain" description="Metallo-beta-lactamase" evidence="2">
    <location>
        <begin position="372"/>
        <end position="437"/>
    </location>
</feature>
<keyword evidence="1" id="KW-0732">Signal</keyword>
<dbReference type="SUPFAM" id="SSF56281">
    <property type="entry name" value="Metallo-hydrolase/oxidoreductase"/>
    <property type="match status" value="1"/>
</dbReference>
<evidence type="ECO:0000313" key="4">
    <source>
        <dbReference type="Proteomes" id="UP000826661"/>
    </source>
</evidence>
<dbReference type="Pfam" id="PF00753">
    <property type="entry name" value="Lactamase_B"/>
    <property type="match status" value="1"/>
</dbReference>
<dbReference type="InterPro" id="IPR036866">
    <property type="entry name" value="RibonucZ/Hydroxyglut_hydro"/>
</dbReference>
<gene>
    <name evidence="3" type="ORF">H0G86_010632</name>
</gene>
<evidence type="ECO:0000259" key="2">
    <source>
        <dbReference type="Pfam" id="PF00753"/>
    </source>
</evidence>
<feature type="signal peptide" evidence="1">
    <location>
        <begin position="1"/>
        <end position="20"/>
    </location>
</feature>
<name>A0A8G0LPV4_9HYPO</name>
<evidence type="ECO:0000313" key="3">
    <source>
        <dbReference type="EMBL" id="QYT03686.1"/>
    </source>
</evidence>
<reference evidence="3 4" key="1">
    <citation type="journal article" date="2021" name="BMC Genomics">
        <title>Telomere-to-telomere genome assembly of asparaginase-producing Trichoderma simmonsii.</title>
        <authorList>
            <person name="Chung D."/>
            <person name="Kwon Y.M."/>
            <person name="Yang Y."/>
        </authorList>
    </citation>
    <scope>NUCLEOTIDE SEQUENCE [LARGE SCALE GENOMIC DNA]</scope>
    <source>
        <strain evidence="3 4">GH-Sj1</strain>
    </source>
</reference>
<organism evidence="3 4">
    <name type="scientific">Trichoderma simmonsii</name>
    <dbReference type="NCBI Taxonomy" id="1491479"/>
    <lineage>
        <taxon>Eukaryota</taxon>
        <taxon>Fungi</taxon>
        <taxon>Dikarya</taxon>
        <taxon>Ascomycota</taxon>
        <taxon>Pezizomycotina</taxon>
        <taxon>Sordariomycetes</taxon>
        <taxon>Hypocreomycetidae</taxon>
        <taxon>Hypocreales</taxon>
        <taxon>Hypocreaceae</taxon>
        <taxon>Trichoderma</taxon>
    </lineage>
</organism>
<dbReference type="EMBL" id="CP075869">
    <property type="protein sequence ID" value="QYT03686.1"/>
    <property type="molecule type" value="Genomic_DNA"/>
</dbReference>
<accession>A0A8G0LPV4</accession>
<sequence>MKFREAFLLVFSSATQLVTANPTPCDNITDVSTLLESVVDSIGGSKALKEVQRLVFKAEGIYRSQTLTQNYNLYHSDQSVAETGSETLSFDLSSGLRARIDRYYRYNDYWIWSQPGLEPSMNYTIVMKDGTDGFACFTKAQNNFFVDDPTQTIGYVDSYLADYLIHQAQQFALPWLLQQMNLASSHLHTYDMVEPLTNNRFKVLELDGSDLSLIVNATSHRPYKIRFLENHATFGQATNDLLLSNYSAVSFDDKSGHRLQLPYRLQTIYNSTDVLEDVKLDSISINPPMKAGLFDPVLSPKDTTTPQAPKQSKLYPRSEVHEFFEAGLWGGPFESFFNTSDVFVTHPIPDIPQIMAVYVGYADYVQLVLNFTDGVLITDAAPHRSRILIQWVKETLHKSVTHIVPSHHHRDHAGGVPDYVETGAVVVVPEVAKKYYSNINNGNVKFATYNEKNPFVMKDAHIQFRSLWRDENPHARDWSYGVATSACPGKNEGVVAFVADVWSPDPDDGGMGDAVRFDIGYARQWLDAAVDDGLPRSTVVVGAHGGNTTIDKLDSLITITGYEYPNLETNDWKAGGALCKHHEMMDRS</sequence>
<dbReference type="InterPro" id="IPR001279">
    <property type="entry name" value="Metallo-B-lactamas"/>
</dbReference>
<feature type="chain" id="PRO_5034764912" description="Metallo-beta-lactamase domain-containing protein" evidence="1">
    <location>
        <begin position="21"/>
        <end position="588"/>
    </location>
</feature>
<protein>
    <recommendedName>
        <fullName evidence="2">Metallo-beta-lactamase domain-containing protein</fullName>
    </recommendedName>
</protein>
<evidence type="ECO:0000256" key="1">
    <source>
        <dbReference type="SAM" id="SignalP"/>
    </source>
</evidence>
<keyword evidence="4" id="KW-1185">Reference proteome</keyword>